<dbReference type="GO" id="GO:0005737">
    <property type="term" value="C:cytoplasm"/>
    <property type="evidence" value="ECO:0007669"/>
    <property type="project" value="InterPro"/>
</dbReference>
<feature type="region of interest" description="Disordered" evidence="9">
    <location>
        <begin position="76"/>
        <end position="126"/>
    </location>
</feature>
<evidence type="ECO:0000256" key="3">
    <source>
        <dbReference type="ARBA" id="ARBA00022448"/>
    </source>
</evidence>
<dbReference type="InterPro" id="IPR002075">
    <property type="entry name" value="NTF2_dom"/>
</dbReference>
<dbReference type="InterPro" id="IPR035979">
    <property type="entry name" value="RBD_domain_sf"/>
</dbReference>
<dbReference type="OMA" id="YGGHEAW"/>
<dbReference type="InterPro" id="IPR018222">
    <property type="entry name" value="Nuclear_transport_factor_2_euk"/>
</dbReference>
<accession>A0A158NTK4</accession>
<dbReference type="EMBL" id="ADTU01025989">
    <property type="status" value="NOT_ANNOTATED_CDS"/>
    <property type="molecule type" value="Genomic_DNA"/>
</dbReference>
<evidence type="ECO:0000256" key="8">
    <source>
        <dbReference type="ARBA" id="ARBA00023242"/>
    </source>
</evidence>
<dbReference type="FunFam" id="1.10.8.10:FF:000018">
    <property type="entry name" value="Nuclear RNA export factor 1"/>
    <property type="match status" value="1"/>
</dbReference>
<evidence type="ECO:0000313" key="12">
    <source>
        <dbReference type="EnsemblMetazoa" id="XP_012060862.1"/>
    </source>
</evidence>
<dbReference type="InterPro" id="IPR015245">
    <property type="entry name" value="Tap_RNA-bd"/>
</dbReference>
<keyword evidence="7" id="KW-0694">RNA-binding</keyword>
<dbReference type="CDD" id="cd14342">
    <property type="entry name" value="UBA_TAP-C"/>
    <property type="match status" value="1"/>
</dbReference>
<evidence type="ECO:0000256" key="5">
    <source>
        <dbReference type="ARBA" id="ARBA00022737"/>
    </source>
</evidence>
<dbReference type="InterPro" id="IPR032710">
    <property type="entry name" value="NTF2-like_dom_sf"/>
</dbReference>
<feature type="compositionally biased region" description="Polar residues" evidence="9">
    <location>
        <begin position="76"/>
        <end position="88"/>
    </location>
</feature>
<dbReference type="GO" id="GO:0016973">
    <property type="term" value="P:poly(A)+ mRNA export from nucleus"/>
    <property type="evidence" value="ECO:0007669"/>
    <property type="project" value="TreeGrafter"/>
</dbReference>
<reference evidence="13" key="1">
    <citation type="journal article" date="2011" name="PLoS Genet.">
        <title>The genome sequence of the leaf-cutter ant Atta cephalotes reveals insights into its obligate symbiotic lifestyle.</title>
        <authorList>
            <person name="Suen G."/>
            <person name="Teiling C."/>
            <person name="Li L."/>
            <person name="Holt C."/>
            <person name="Abouheif E."/>
            <person name="Bornberg-Bauer E."/>
            <person name="Bouffard P."/>
            <person name="Caldera E.J."/>
            <person name="Cash E."/>
            <person name="Cavanaugh A."/>
            <person name="Denas O."/>
            <person name="Elhaik E."/>
            <person name="Fave M.J."/>
            <person name="Gadau J."/>
            <person name="Gibson J.D."/>
            <person name="Graur D."/>
            <person name="Grubbs K.J."/>
            <person name="Hagen D.E."/>
            <person name="Harkins T.T."/>
            <person name="Helmkampf M."/>
            <person name="Hu H."/>
            <person name="Johnson B.R."/>
            <person name="Kim J."/>
            <person name="Marsh S.E."/>
            <person name="Moeller J.A."/>
            <person name="Munoz-Torres M.C."/>
            <person name="Murphy M.C."/>
            <person name="Naughton M.C."/>
            <person name="Nigam S."/>
            <person name="Overson R."/>
            <person name="Rajakumar R."/>
            <person name="Reese J.T."/>
            <person name="Scott J.J."/>
            <person name="Smith C.R."/>
            <person name="Tao S."/>
            <person name="Tsutsui N.D."/>
            <person name="Viljakainen L."/>
            <person name="Wissler L."/>
            <person name="Yandell M.D."/>
            <person name="Zimmer F."/>
            <person name="Taylor J."/>
            <person name="Slater S.C."/>
            <person name="Clifton S.W."/>
            <person name="Warren W.C."/>
            <person name="Elsik C.G."/>
            <person name="Smith C.D."/>
            <person name="Weinstock G.M."/>
            <person name="Gerardo N.M."/>
            <person name="Currie C.R."/>
        </authorList>
    </citation>
    <scope>NUCLEOTIDE SEQUENCE [LARGE SCALE GENOMIC DNA]</scope>
</reference>
<keyword evidence="3" id="KW-0813">Transport</keyword>
<evidence type="ECO:0000256" key="2">
    <source>
        <dbReference type="ARBA" id="ARBA00009285"/>
    </source>
</evidence>
<dbReference type="eggNOG" id="KOG3763">
    <property type="taxonomic scope" value="Eukaryota"/>
</dbReference>
<evidence type="ECO:0008006" key="14">
    <source>
        <dbReference type="Google" id="ProtNLM"/>
    </source>
</evidence>
<feature type="compositionally biased region" description="Polar residues" evidence="9">
    <location>
        <begin position="98"/>
        <end position="109"/>
    </location>
</feature>
<feature type="region of interest" description="Disordered" evidence="9">
    <location>
        <begin position="1"/>
        <end position="24"/>
    </location>
</feature>
<gene>
    <name evidence="12" type="primary">105624112</name>
</gene>
<dbReference type="PANTHER" id="PTHR10662:SF22">
    <property type="entry name" value="NUCLEAR RNA EXPORT FACTOR 1"/>
    <property type="match status" value="1"/>
</dbReference>
<sequence>MPKKSNKSWGSRNNRGNEDKDYFGHDDRVFLKGRQGRDRRLHGPIKHRVSFKTHTPNNMSRNLAFANLDDDIPMTSNNNTRQVILNPSNRERSDRSWRNVSRGRNSPMPNRNFKGGQSGSRRPPPLRESSWYRVTIPYGQKYEKDFIINTLLNYITPDVFVPILYKTSTTDASFYIDDYKTAVALQSCDYKITMSDGFKLQVKVKPGFPVYDIDDKLKERLKQAMGKRYVQDTNALNLSKFHRDPDLCSDYFCALFHPIMLITVLDIVAEHIPNLEALNLEGNKLQNIERLSILTKKFSKLKILFIGDNKIRDIYQLDAIKDLKLDELKLTGNPVCNKYKSRQNDYISDVRRRFPRLLRLDGTELPRPIVFDVVDEAAKTPPSQRMFVTDAKAQEIASQFLQQYFTIFDSENRQPLLDAYNEHALFSMTINTSNNNKLNGYFLENRNLFRINDTVRRQKFLKQGRLPVVSFISEMPHTRHLLNTFTMDLSLVTQTIMFITITGYFQQLDNKEELIRYFNRTFIIVPEGEGYCIRNEQLHISQPSEVQLKELHQQLNQLNTQQTQPETQTLSSTEAKPVPTELDDEVKKQMTLMLSQQTNMNLEWSLKCLQETQWIYDNAIAAFQEFFKRGQIPPQAFAK</sequence>
<evidence type="ECO:0000313" key="13">
    <source>
        <dbReference type="Proteomes" id="UP000005205"/>
    </source>
</evidence>
<dbReference type="Gene3D" id="3.30.70.330">
    <property type="match status" value="1"/>
</dbReference>
<dbReference type="SMART" id="SM00804">
    <property type="entry name" value="TAP_C"/>
    <property type="match status" value="1"/>
</dbReference>
<dbReference type="Gene3D" id="3.80.10.10">
    <property type="entry name" value="Ribonuclease Inhibitor"/>
    <property type="match status" value="1"/>
</dbReference>
<evidence type="ECO:0000256" key="7">
    <source>
        <dbReference type="ARBA" id="ARBA00022884"/>
    </source>
</evidence>
<evidence type="ECO:0000256" key="1">
    <source>
        <dbReference type="ARBA" id="ARBA00004642"/>
    </source>
</evidence>
<dbReference type="PANTHER" id="PTHR10662">
    <property type="entry name" value="NUCLEAR RNA EXPORT FACTOR"/>
    <property type="match status" value="1"/>
</dbReference>
<dbReference type="InterPro" id="IPR005637">
    <property type="entry name" value="TAP_C_dom"/>
</dbReference>
<dbReference type="Pfam" id="PF09162">
    <property type="entry name" value="Tap-RNA_bind"/>
    <property type="match status" value="1"/>
</dbReference>
<dbReference type="KEGG" id="acep:105624112"/>
<dbReference type="PROSITE" id="PS51281">
    <property type="entry name" value="TAP_C"/>
    <property type="match status" value="1"/>
</dbReference>
<dbReference type="InterPro" id="IPR012677">
    <property type="entry name" value="Nucleotide-bd_a/b_plait_sf"/>
</dbReference>
<dbReference type="EnsemblMetazoa" id="XM_012205472.1">
    <property type="protein sequence ID" value="XP_012060862.1"/>
    <property type="gene ID" value="LOC105624112"/>
</dbReference>
<keyword evidence="4" id="KW-0433">Leucine-rich repeat</keyword>
<dbReference type="PROSITE" id="PS51450">
    <property type="entry name" value="LRR"/>
    <property type="match status" value="1"/>
</dbReference>
<dbReference type="Gene3D" id="1.10.8.10">
    <property type="entry name" value="DNA helicase RuvA subunit, C-terminal domain"/>
    <property type="match status" value="1"/>
</dbReference>
<dbReference type="GO" id="GO:0003723">
    <property type="term" value="F:RNA binding"/>
    <property type="evidence" value="ECO:0007669"/>
    <property type="project" value="UniProtKB-KW"/>
</dbReference>
<dbReference type="SUPFAM" id="SSF52058">
    <property type="entry name" value="L domain-like"/>
    <property type="match status" value="1"/>
</dbReference>
<dbReference type="GO" id="GO:0005635">
    <property type="term" value="C:nuclear envelope"/>
    <property type="evidence" value="ECO:0007669"/>
    <property type="project" value="UniProtKB-ARBA"/>
</dbReference>
<dbReference type="InParanoid" id="A0A158NTK4"/>
<dbReference type="SUPFAM" id="SSF46934">
    <property type="entry name" value="UBA-like"/>
    <property type="match status" value="1"/>
</dbReference>
<comment type="similarity">
    <text evidence="2">Belongs to the NXF family.</text>
</comment>
<dbReference type="AlphaFoldDB" id="A0A158NTK4"/>
<feature type="domain" description="NTF2" evidence="10">
    <location>
        <begin position="396"/>
        <end position="540"/>
    </location>
</feature>
<dbReference type="InterPro" id="IPR001611">
    <property type="entry name" value="Leu-rich_rpt"/>
</dbReference>
<comment type="subcellular location">
    <subcellularLocation>
        <location evidence="1">Nucleus</location>
        <location evidence="1">Nucleoplasm</location>
    </subcellularLocation>
</comment>
<keyword evidence="8" id="KW-0539">Nucleus</keyword>
<evidence type="ECO:0000256" key="4">
    <source>
        <dbReference type="ARBA" id="ARBA00022614"/>
    </source>
</evidence>
<feature type="domain" description="TAP-C" evidence="11">
    <location>
        <begin position="585"/>
        <end position="639"/>
    </location>
</feature>
<dbReference type="FunCoup" id="A0A158NTK4">
    <property type="interactions" value="996"/>
</dbReference>
<dbReference type="FunFam" id="3.10.450.50:FF:000004">
    <property type="entry name" value="Nuclear RNA export factor 1"/>
    <property type="match status" value="1"/>
</dbReference>
<evidence type="ECO:0000256" key="9">
    <source>
        <dbReference type="SAM" id="MobiDB-lite"/>
    </source>
</evidence>
<dbReference type="FunFam" id="3.80.10.10:FF:000384">
    <property type="entry name" value="Nuclear RNA export factor 1"/>
    <property type="match status" value="1"/>
</dbReference>
<dbReference type="Pfam" id="PF03943">
    <property type="entry name" value="TAP_C"/>
    <property type="match status" value="1"/>
</dbReference>
<dbReference type="OrthoDB" id="25872at2759"/>
<keyword evidence="5" id="KW-0677">Repeat</keyword>
<proteinExistence type="inferred from homology"/>
<reference evidence="12" key="2">
    <citation type="submission" date="2016-04" db="UniProtKB">
        <authorList>
            <consortium name="EnsemblMetazoa"/>
        </authorList>
    </citation>
    <scope>IDENTIFICATION</scope>
</reference>
<evidence type="ECO:0000259" key="11">
    <source>
        <dbReference type="PROSITE" id="PS51281"/>
    </source>
</evidence>
<keyword evidence="13" id="KW-1185">Reference proteome</keyword>
<feature type="region of interest" description="Disordered" evidence="9">
    <location>
        <begin position="561"/>
        <end position="580"/>
    </location>
</feature>
<dbReference type="SUPFAM" id="SSF54928">
    <property type="entry name" value="RNA-binding domain, RBD"/>
    <property type="match status" value="1"/>
</dbReference>
<dbReference type="InterPro" id="IPR032675">
    <property type="entry name" value="LRR_dom_sf"/>
</dbReference>
<feature type="compositionally biased region" description="Basic and acidic residues" evidence="9">
    <location>
        <begin position="15"/>
        <end position="24"/>
    </location>
</feature>
<dbReference type="GO" id="GO:0005654">
    <property type="term" value="C:nucleoplasm"/>
    <property type="evidence" value="ECO:0007669"/>
    <property type="project" value="UniProtKB-SubCell"/>
</dbReference>
<evidence type="ECO:0000259" key="10">
    <source>
        <dbReference type="PROSITE" id="PS50177"/>
    </source>
</evidence>
<dbReference type="InterPro" id="IPR030217">
    <property type="entry name" value="NXF_fam"/>
</dbReference>
<dbReference type="STRING" id="12957.A0A158NTK4"/>
<dbReference type="InterPro" id="IPR057125">
    <property type="entry name" value="NXF1/2/3/5-like_LRR"/>
</dbReference>
<dbReference type="Pfam" id="PF22602">
    <property type="entry name" value="NXF_NTF2"/>
    <property type="match status" value="1"/>
</dbReference>
<dbReference type="Pfam" id="PF24048">
    <property type="entry name" value="LRR_NXF1-5"/>
    <property type="match status" value="1"/>
</dbReference>
<evidence type="ECO:0000256" key="6">
    <source>
        <dbReference type="ARBA" id="ARBA00022816"/>
    </source>
</evidence>
<dbReference type="PROSITE" id="PS50177">
    <property type="entry name" value="NTF2_DOMAIN"/>
    <property type="match status" value="1"/>
</dbReference>
<feature type="compositionally biased region" description="Low complexity" evidence="9">
    <location>
        <begin position="561"/>
        <end position="574"/>
    </location>
</feature>
<organism evidence="12 13">
    <name type="scientific">Atta cephalotes</name>
    <name type="common">Leafcutter ant</name>
    <dbReference type="NCBI Taxonomy" id="12957"/>
    <lineage>
        <taxon>Eukaryota</taxon>
        <taxon>Metazoa</taxon>
        <taxon>Ecdysozoa</taxon>
        <taxon>Arthropoda</taxon>
        <taxon>Hexapoda</taxon>
        <taxon>Insecta</taxon>
        <taxon>Pterygota</taxon>
        <taxon>Neoptera</taxon>
        <taxon>Endopterygota</taxon>
        <taxon>Hymenoptera</taxon>
        <taxon>Apocrita</taxon>
        <taxon>Aculeata</taxon>
        <taxon>Formicoidea</taxon>
        <taxon>Formicidae</taxon>
        <taxon>Myrmicinae</taxon>
        <taxon>Atta</taxon>
    </lineage>
</organism>
<dbReference type="SUPFAM" id="SSF54427">
    <property type="entry name" value="NTF2-like"/>
    <property type="match status" value="1"/>
</dbReference>
<dbReference type="InterPro" id="IPR009060">
    <property type="entry name" value="UBA-like_sf"/>
</dbReference>
<dbReference type="Proteomes" id="UP000005205">
    <property type="component" value="Unassembled WGS sequence"/>
</dbReference>
<keyword evidence="6" id="KW-0509">mRNA transport</keyword>
<protein>
    <recommendedName>
        <fullName evidence="14">NTF2 domain-containing protein</fullName>
    </recommendedName>
</protein>
<dbReference type="Gene3D" id="3.10.450.50">
    <property type="match status" value="1"/>
</dbReference>
<name>A0A158NTK4_ATTCE</name>